<dbReference type="InterPro" id="IPR011545">
    <property type="entry name" value="DEAD/DEAH_box_helicase_dom"/>
</dbReference>
<protein>
    <recommendedName>
        <fullName evidence="2">DEAD/DEAH-box helicase domain-containing protein</fullName>
    </recommendedName>
</protein>
<dbReference type="GO" id="GO:0009378">
    <property type="term" value="F:four-way junction helicase activity"/>
    <property type="evidence" value="ECO:0007669"/>
    <property type="project" value="TreeGrafter"/>
</dbReference>
<dbReference type="GO" id="GO:0005737">
    <property type="term" value="C:cytoplasm"/>
    <property type="evidence" value="ECO:0007669"/>
    <property type="project" value="TreeGrafter"/>
</dbReference>
<dbReference type="EnsemblMetazoa" id="Aqu2.1.38246_001">
    <property type="protein sequence ID" value="Aqu2.1.38246_001"/>
    <property type="gene ID" value="Aqu2.1.38246"/>
</dbReference>
<dbReference type="GO" id="GO:0005694">
    <property type="term" value="C:chromosome"/>
    <property type="evidence" value="ECO:0007669"/>
    <property type="project" value="TreeGrafter"/>
</dbReference>
<dbReference type="GO" id="GO:0005524">
    <property type="term" value="F:ATP binding"/>
    <property type="evidence" value="ECO:0007669"/>
    <property type="project" value="InterPro"/>
</dbReference>
<dbReference type="PANTHER" id="PTHR13710:SF157">
    <property type="entry name" value="DNA HELICASE"/>
    <property type="match status" value="1"/>
</dbReference>
<dbReference type="GO" id="GO:0005654">
    <property type="term" value="C:nucleoplasm"/>
    <property type="evidence" value="ECO:0007669"/>
    <property type="project" value="TreeGrafter"/>
</dbReference>
<dbReference type="PANTHER" id="PTHR13710">
    <property type="entry name" value="DNA HELICASE RECQ FAMILY MEMBER"/>
    <property type="match status" value="1"/>
</dbReference>
<proteinExistence type="inferred from homology"/>
<evidence type="ECO:0000256" key="1">
    <source>
        <dbReference type="ARBA" id="ARBA00005446"/>
    </source>
</evidence>
<sequence>MEAVVEEVCSSFGYPLKQEQKKVILNFVIGNDVYGILPTGYGKSLCFACLPSVFDKLRDDGLSIIVITLSPLTAIMKDQVATFTKKGISAACICHDDDDEYAVTRSVRGDTDAGLFFHTRGSIY</sequence>
<organism evidence="3">
    <name type="scientific">Amphimedon queenslandica</name>
    <name type="common">Sponge</name>
    <dbReference type="NCBI Taxonomy" id="400682"/>
    <lineage>
        <taxon>Eukaryota</taxon>
        <taxon>Metazoa</taxon>
        <taxon>Porifera</taxon>
        <taxon>Demospongiae</taxon>
        <taxon>Heteroscleromorpha</taxon>
        <taxon>Haplosclerida</taxon>
        <taxon>Niphatidae</taxon>
        <taxon>Amphimedon</taxon>
    </lineage>
</organism>
<feature type="domain" description="DEAD/DEAH-box helicase" evidence="2">
    <location>
        <begin position="19"/>
        <end position="97"/>
    </location>
</feature>
<dbReference type="GO" id="GO:0000723">
    <property type="term" value="P:telomere maintenance"/>
    <property type="evidence" value="ECO:0007669"/>
    <property type="project" value="TreeGrafter"/>
</dbReference>
<dbReference type="Gene3D" id="3.40.50.300">
    <property type="entry name" value="P-loop containing nucleotide triphosphate hydrolases"/>
    <property type="match status" value="1"/>
</dbReference>
<dbReference type="GO" id="GO:0000724">
    <property type="term" value="P:double-strand break repair via homologous recombination"/>
    <property type="evidence" value="ECO:0007669"/>
    <property type="project" value="TreeGrafter"/>
</dbReference>
<evidence type="ECO:0000313" key="3">
    <source>
        <dbReference type="EnsemblMetazoa" id="Aqu2.1.38246_001"/>
    </source>
</evidence>
<name>A0A1X7VDX6_AMPQE</name>
<dbReference type="SUPFAM" id="SSF52540">
    <property type="entry name" value="P-loop containing nucleoside triphosphate hydrolases"/>
    <property type="match status" value="1"/>
</dbReference>
<accession>A0A1X7VDX6</accession>
<reference evidence="3" key="1">
    <citation type="submission" date="2017-05" db="UniProtKB">
        <authorList>
            <consortium name="EnsemblMetazoa"/>
        </authorList>
    </citation>
    <scope>IDENTIFICATION</scope>
</reference>
<dbReference type="GO" id="GO:0003676">
    <property type="term" value="F:nucleic acid binding"/>
    <property type="evidence" value="ECO:0007669"/>
    <property type="project" value="InterPro"/>
</dbReference>
<dbReference type="GO" id="GO:0043138">
    <property type="term" value="F:3'-5' DNA helicase activity"/>
    <property type="evidence" value="ECO:0007669"/>
    <property type="project" value="TreeGrafter"/>
</dbReference>
<dbReference type="Pfam" id="PF00270">
    <property type="entry name" value="DEAD"/>
    <property type="match status" value="1"/>
</dbReference>
<dbReference type="AlphaFoldDB" id="A0A1X7VDX6"/>
<dbReference type="STRING" id="400682.A0A1X7VDX6"/>
<evidence type="ECO:0000259" key="2">
    <source>
        <dbReference type="Pfam" id="PF00270"/>
    </source>
</evidence>
<comment type="similarity">
    <text evidence="1">Belongs to the helicase family. RecQ subfamily.</text>
</comment>
<dbReference type="InterPro" id="IPR027417">
    <property type="entry name" value="P-loop_NTPase"/>
</dbReference>
<dbReference type="OrthoDB" id="10253415at2759"/>
<dbReference type="InParanoid" id="A0A1X7VDX6"/>